<dbReference type="RefSeq" id="WP_119884578.1">
    <property type="nucleotide sequence ID" value="NZ_CP067169.1"/>
</dbReference>
<gene>
    <name evidence="6" type="ORF">D3P06_00060</name>
</gene>
<dbReference type="SUPFAM" id="SSF46785">
    <property type="entry name" value="Winged helix' DNA-binding domain"/>
    <property type="match status" value="1"/>
</dbReference>
<dbReference type="PANTHER" id="PTHR30427:SF1">
    <property type="entry name" value="TRANSCRIPTIONAL ACTIVATOR PROTEIN LYSR"/>
    <property type="match status" value="1"/>
</dbReference>
<reference evidence="6 7" key="1">
    <citation type="submission" date="2018-09" db="EMBL/GenBank/DDBJ databases">
        <title>Paracoccus onubensis nov. sp. a moderate halophilic bacterium isolated from Gruta de las Maravillas (Aracena, Spain).</title>
        <authorList>
            <person name="Jurado V."/>
            <person name="Gutierrez-Patricio S."/>
            <person name="Gonzalez-Pimentel J.L."/>
            <person name="Laiz L."/>
            <person name="Saiz-Jimenez C."/>
        </authorList>
    </citation>
    <scope>NUCLEOTIDE SEQUENCE [LARGE SCALE GENOMIC DNA]</scope>
    <source>
        <strain evidence="6 7">DSM 19484</strain>
    </source>
</reference>
<name>A0A419A306_9RHOB</name>
<keyword evidence="3" id="KW-0238">DNA-binding</keyword>
<sequence>MFSLIQLQSFQAVFTHGTTVRAAEVTGRSQSQVSADLRAIEAQLGRPLFRRESGRLAPTQAAEQVFTRAAQVFEAHQNLARLGLGRGDDQVLTFGAPRSLSMTLLPRLARDLRRQFPNLSIALKFGRYPELVEAVAEGRMDQAIVKLPVNDWRLRILPVIDVPLVVVMRADDPLTALDRVGPENIGGRHLIRTSENAPSWQAVTAAFRQSARAPFSRISVEGVGPICRLVSEGEGLAVVNRLMAADYAGGLNLQMRVFTPETWESFAIIQNASATHGLTMTDIHDVLKESLSESRPPT</sequence>
<dbReference type="GO" id="GO:0043565">
    <property type="term" value="F:sequence-specific DNA binding"/>
    <property type="evidence" value="ECO:0007669"/>
    <property type="project" value="TreeGrafter"/>
</dbReference>
<dbReference type="PROSITE" id="PS50931">
    <property type="entry name" value="HTH_LYSR"/>
    <property type="match status" value="1"/>
</dbReference>
<dbReference type="GO" id="GO:0003700">
    <property type="term" value="F:DNA-binding transcription factor activity"/>
    <property type="evidence" value="ECO:0007669"/>
    <property type="project" value="InterPro"/>
</dbReference>
<evidence type="ECO:0000256" key="2">
    <source>
        <dbReference type="ARBA" id="ARBA00023015"/>
    </source>
</evidence>
<dbReference type="InterPro" id="IPR036390">
    <property type="entry name" value="WH_DNA-bd_sf"/>
</dbReference>
<evidence type="ECO:0000256" key="3">
    <source>
        <dbReference type="ARBA" id="ARBA00023125"/>
    </source>
</evidence>
<dbReference type="Gene3D" id="3.40.190.10">
    <property type="entry name" value="Periplasmic binding protein-like II"/>
    <property type="match status" value="2"/>
</dbReference>
<keyword evidence="4" id="KW-0804">Transcription</keyword>
<keyword evidence="2" id="KW-0805">Transcription regulation</keyword>
<evidence type="ECO:0000256" key="4">
    <source>
        <dbReference type="ARBA" id="ARBA00023163"/>
    </source>
</evidence>
<keyword evidence="7" id="KW-1185">Reference proteome</keyword>
<dbReference type="Gene3D" id="1.10.10.10">
    <property type="entry name" value="Winged helix-like DNA-binding domain superfamily/Winged helix DNA-binding domain"/>
    <property type="match status" value="1"/>
</dbReference>
<evidence type="ECO:0000313" key="6">
    <source>
        <dbReference type="EMBL" id="RJL07506.1"/>
    </source>
</evidence>
<dbReference type="InterPro" id="IPR005119">
    <property type="entry name" value="LysR_subst-bd"/>
</dbReference>
<evidence type="ECO:0000259" key="5">
    <source>
        <dbReference type="PROSITE" id="PS50931"/>
    </source>
</evidence>
<dbReference type="AlphaFoldDB" id="A0A419A306"/>
<comment type="similarity">
    <text evidence="1">Belongs to the LysR transcriptional regulatory family.</text>
</comment>
<dbReference type="OrthoDB" id="7260751at2"/>
<dbReference type="SUPFAM" id="SSF53850">
    <property type="entry name" value="Periplasmic binding protein-like II"/>
    <property type="match status" value="1"/>
</dbReference>
<feature type="domain" description="HTH lysR-type" evidence="5">
    <location>
        <begin position="2"/>
        <end position="59"/>
    </location>
</feature>
<dbReference type="EMBL" id="QZEV01000001">
    <property type="protein sequence ID" value="RJL07506.1"/>
    <property type="molecule type" value="Genomic_DNA"/>
</dbReference>
<dbReference type="InterPro" id="IPR036388">
    <property type="entry name" value="WH-like_DNA-bd_sf"/>
</dbReference>
<protein>
    <submittedName>
        <fullName evidence="6">LysR family transcriptional regulator</fullName>
    </submittedName>
</protein>
<accession>A0A419A306</accession>
<evidence type="ECO:0000313" key="7">
    <source>
        <dbReference type="Proteomes" id="UP000285530"/>
    </source>
</evidence>
<dbReference type="Pfam" id="PF00126">
    <property type="entry name" value="HTH_1"/>
    <property type="match status" value="1"/>
</dbReference>
<organism evidence="6 7">
    <name type="scientific">Paracoccus aestuarii</name>
    <dbReference type="NCBI Taxonomy" id="453842"/>
    <lineage>
        <taxon>Bacteria</taxon>
        <taxon>Pseudomonadati</taxon>
        <taxon>Pseudomonadota</taxon>
        <taxon>Alphaproteobacteria</taxon>
        <taxon>Rhodobacterales</taxon>
        <taxon>Paracoccaceae</taxon>
        <taxon>Paracoccus</taxon>
    </lineage>
</organism>
<dbReference type="InterPro" id="IPR000847">
    <property type="entry name" value="LysR_HTH_N"/>
</dbReference>
<dbReference type="Pfam" id="PF03466">
    <property type="entry name" value="LysR_substrate"/>
    <property type="match status" value="1"/>
</dbReference>
<comment type="caution">
    <text evidence="6">The sequence shown here is derived from an EMBL/GenBank/DDBJ whole genome shotgun (WGS) entry which is preliminary data.</text>
</comment>
<dbReference type="GO" id="GO:0010628">
    <property type="term" value="P:positive regulation of gene expression"/>
    <property type="evidence" value="ECO:0007669"/>
    <property type="project" value="TreeGrafter"/>
</dbReference>
<proteinExistence type="inferred from homology"/>
<dbReference type="Proteomes" id="UP000285530">
    <property type="component" value="Unassembled WGS sequence"/>
</dbReference>
<evidence type="ECO:0000256" key="1">
    <source>
        <dbReference type="ARBA" id="ARBA00009437"/>
    </source>
</evidence>
<dbReference type="PANTHER" id="PTHR30427">
    <property type="entry name" value="TRANSCRIPTIONAL ACTIVATOR PROTEIN LYSR"/>
    <property type="match status" value="1"/>
</dbReference>